<proteinExistence type="predicted"/>
<accession>A0A1M6WYJ1</accession>
<gene>
    <name evidence="2" type="ORF">SAMN02745123_03821</name>
</gene>
<protein>
    <submittedName>
        <fullName evidence="2">Uncharacterized protein</fullName>
    </submittedName>
</protein>
<evidence type="ECO:0000256" key="1">
    <source>
        <dbReference type="SAM" id="Phobius"/>
    </source>
</evidence>
<keyword evidence="1" id="KW-0812">Transmembrane</keyword>
<keyword evidence="1" id="KW-0472">Membrane</keyword>
<dbReference type="RefSeq" id="WP_175549078.1">
    <property type="nucleotide sequence ID" value="NZ_FRAR01000036.1"/>
</dbReference>
<keyword evidence="1" id="KW-1133">Transmembrane helix</keyword>
<feature type="transmembrane region" description="Helical" evidence="1">
    <location>
        <begin position="25"/>
        <end position="43"/>
    </location>
</feature>
<keyword evidence="3" id="KW-1185">Reference proteome</keyword>
<dbReference type="AlphaFoldDB" id="A0A1M6WYJ1"/>
<evidence type="ECO:0000313" key="3">
    <source>
        <dbReference type="Proteomes" id="UP000183997"/>
    </source>
</evidence>
<dbReference type="EMBL" id="FRAR01000036">
    <property type="protein sequence ID" value="SHK98787.1"/>
    <property type="molecule type" value="Genomic_DNA"/>
</dbReference>
<name>A0A1M6WYJ1_9FIRM</name>
<sequence length="45" mass="5088">MIGREYEQYLQSTAAAQQKNCNLRFWLAVTGIGFVLPLIGFLLRG</sequence>
<evidence type="ECO:0000313" key="2">
    <source>
        <dbReference type="EMBL" id="SHK98787.1"/>
    </source>
</evidence>
<reference evidence="3" key="1">
    <citation type="submission" date="2016-11" db="EMBL/GenBank/DDBJ databases">
        <authorList>
            <person name="Varghese N."/>
            <person name="Submissions S."/>
        </authorList>
    </citation>
    <scope>NUCLEOTIDE SEQUENCE [LARGE SCALE GENOMIC DNA]</scope>
    <source>
        <strain evidence="3">DSM 10349</strain>
    </source>
</reference>
<organism evidence="2 3">
    <name type="scientific">Desulforamulus aeronauticus DSM 10349</name>
    <dbReference type="NCBI Taxonomy" id="1121421"/>
    <lineage>
        <taxon>Bacteria</taxon>
        <taxon>Bacillati</taxon>
        <taxon>Bacillota</taxon>
        <taxon>Clostridia</taxon>
        <taxon>Eubacteriales</taxon>
        <taxon>Peptococcaceae</taxon>
        <taxon>Desulforamulus</taxon>
    </lineage>
</organism>
<dbReference type="Proteomes" id="UP000183997">
    <property type="component" value="Unassembled WGS sequence"/>
</dbReference>